<dbReference type="SMART" id="SM00342">
    <property type="entry name" value="HTH_ARAC"/>
    <property type="match status" value="1"/>
</dbReference>
<organism evidence="5 6">
    <name type="scientific">Paenibacillus glacialis</name>
    <dbReference type="NCBI Taxonomy" id="494026"/>
    <lineage>
        <taxon>Bacteria</taxon>
        <taxon>Bacillati</taxon>
        <taxon>Bacillota</taxon>
        <taxon>Bacilli</taxon>
        <taxon>Bacillales</taxon>
        <taxon>Paenibacillaceae</taxon>
        <taxon>Paenibacillus</taxon>
    </lineage>
</organism>
<protein>
    <submittedName>
        <fullName evidence="5">AraC family transcriptional regulator</fullName>
    </submittedName>
</protein>
<dbReference type="InterPro" id="IPR018062">
    <property type="entry name" value="HTH_AraC-typ_CS"/>
</dbReference>
<dbReference type="AlphaFoldDB" id="A0A168KA55"/>
<keyword evidence="1" id="KW-0805">Transcription regulation</keyword>
<evidence type="ECO:0000256" key="3">
    <source>
        <dbReference type="ARBA" id="ARBA00023163"/>
    </source>
</evidence>
<sequence length="259" mass="29257">MKDDHISATVQAISYMKAHLDEDITSEQLAVHVSYSPYHFTRIFKSVTGISPRHYLSALRIESGKLELLKAPSLLVKVLMAIGFRSVGTFNTRFKENVGVTPKKFRNLSDALSAYMNQYENQELLLNATDLNSTQKICCHIEAPDSFRGMIFVGLFPRPIPDQRPIAGTAMNRKNRTCTFTNVPEGTYYTLVAGIPWSINPKNYFVLDDSLRGIFPSAIHVTDNTDINMTIRLRSPLPFDPPIVVNLPLLLFEQHKKVK</sequence>
<reference evidence="5 6" key="1">
    <citation type="submission" date="2016-03" db="EMBL/GenBank/DDBJ databases">
        <title>Draft genome sequence of Paenibacillus glacialis DSM 22343.</title>
        <authorList>
            <person name="Shin S.-K."/>
            <person name="Yi H."/>
        </authorList>
    </citation>
    <scope>NUCLEOTIDE SEQUENCE [LARGE SCALE GENOMIC DNA]</scope>
    <source>
        <strain evidence="5 6">DSM 22343</strain>
    </source>
</reference>
<dbReference type="PANTHER" id="PTHR43280:SF28">
    <property type="entry name" value="HTH-TYPE TRANSCRIPTIONAL ACTIVATOR RHAS"/>
    <property type="match status" value="1"/>
</dbReference>
<evidence type="ECO:0000259" key="4">
    <source>
        <dbReference type="PROSITE" id="PS01124"/>
    </source>
</evidence>
<dbReference type="Gene3D" id="1.10.10.60">
    <property type="entry name" value="Homeodomain-like"/>
    <property type="match status" value="2"/>
</dbReference>
<evidence type="ECO:0000256" key="1">
    <source>
        <dbReference type="ARBA" id="ARBA00023015"/>
    </source>
</evidence>
<dbReference type="OrthoDB" id="9816344at2"/>
<name>A0A168KA55_9BACL</name>
<dbReference type="PROSITE" id="PS00041">
    <property type="entry name" value="HTH_ARAC_FAMILY_1"/>
    <property type="match status" value="1"/>
</dbReference>
<evidence type="ECO:0000256" key="2">
    <source>
        <dbReference type="ARBA" id="ARBA00023125"/>
    </source>
</evidence>
<dbReference type="SUPFAM" id="SSF46689">
    <property type="entry name" value="Homeodomain-like"/>
    <property type="match status" value="2"/>
</dbReference>
<dbReference type="PANTHER" id="PTHR43280">
    <property type="entry name" value="ARAC-FAMILY TRANSCRIPTIONAL REGULATOR"/>
    <property type="match status" value="1"/>
</dbReference>
<dbReference type="PROSITE" id="PS01124">
    <property type="entry name" value="HTH_ARAC_FAMILY_2"/>
    <property type="match status" value="1"/>
</dbReference>
<evidence type="ECO:0000313" key="5">
    <source>
        <dbReference type="EMBL" id="OAB41761.1"/>
    </source>
</evidence>
<dbReference type="GO" id="GO:0003700">
    <property type="term" value="F:DNA-binding transcription factor activity"/>
    <property type="evidence" value="ECO:0007669"/>
    <property type="project" value="InterPro"/>
</dbReference>
<comment type="caution">
    <text evidence="5">The sequence shown here is derived from an EMBL/GenBank/DDBJ whole genome shotgun (WGS) entry which is preliminary data.</text>
</comment>
<keyword evidence="6" id="KW-1185">Reference proteome</keyword>
<gene>
    <name evidence="5" type="ORF">PGLA_15155</name>
</gene>
<proteinExistence type="predicted"/>
<keyword evidence="3" id="KW-0804">Transcription</keyword>
<dbReference type="STRING" id="494026.PGLA_15155"/>
<dbReference type="GO" id="GO:0043565">
    <property type="term" value="F:sequence-specific DNA binding"/>
    <property type="evidence" value="ECO:0007669"/>
    <property type="project" value="InterPro"/>
</dbReference>
<feature type="domain" description="HTH araC/xylS-type" evidence="4">
    <location>
        <begin position="10"/>
        <end position="108"/>
    </location>
</feature>
<dbReference type="InterPro" id="IPR018060">
    <property type="entry name" value="HTH_AraC"/>
</dbReference>
<dbReference type="Pfam" id="PF12833">
    <property type="entry name" value="HTH_18"/>
    <property type="match status" value="1"/>
</dbReference>
<accession>A0A168KA55</accession>
<dbReference type="EMBL" id="LVJH01000027">
    <property type="protein sequence ID" value="OAB41761.1"/>
    <property type="molecule type" value="Genomic_DNA"/>
</dbReference>
<dbReference type="Proteomes" id="UP000076967">
    <property type="component" value="Unassembled WGS sequence"/>
</dbReference>
<evidence type="ECO:0000313" key="6">
    <source>
        <dbReference type="Proteomes" id="UP000076967"/>
    </source>
</evidence>
<keyword evidence="2" id="KW-0238">DNA-binding</keyword>
<dbReference type="InterPro" id="IPR009057">
    <property type="entry name" value="Homeodomain-like_sf"/>
</dbReference>